<feature type="compositionally biased region" description="Basic and acidic residues" evidence="1">
    <location>
        <begin position="17"/>
        <end position="28"/>
    </location>
</feature>
<dbReference type="EMBL" id="AGNL01035599">
    <property type="protein sequence ID" value="EJK54597.1"/>
    <property type="molecule type" value="Genomic_DNA"/>
</dbReference>
<reference evidence="2 3" key="1">
    <citation type="journal article" date="2012" name="Genome Biol.">
        <title>Genome and low-iron response of an oceanic diatom adapted to chronic iron limitation.</title>
        <authorList>
            <person name="Lommer M."/>
            <person name="Specht M."/>
            <person name="Roy A.S."/>
            <person name="Kraemer L."/>
            <person name="Andreson R."/>
            <person name="Gutowska M.A."/>
            <person name="Wolf J."/>
            <person name="Bergner S.V."/>
            <person name="Schilhabel M.B."/>
            <person name="Klostermeier U.C."/>
            <person name="Beiko R.G."/>
            <person name="Rosenstiel P."/>
            <person name="Hippler M."/>
            <person name="Laroche J."/>
        </authorList>
    </citation>
    <scope>NUCLEOTIDE SEQUENCE [LARGE SCALE GENOMIC DNA]</scope>
    <source>
        <strain evidence="2 3">CCMP1005</strain>
    </source>
</reference>
<comment type="caution">
    <text evidence="2">The sequence shown here is derived from an EMBL/GenBank/DDBJ whole genome shotgun (WGS) entry which is preliminary data.</text>
</comment>
<organism evidence="2 3">
    <name type="scientific">Thalassiosira oceanica</name>
    <name type="common">Marine diatom</name>
    <dbReference type="NCBI Taxonomy" id="159749"/>
    <lineage>
        <taxon>Eukaryota</taxon>
        <taxon>Sar</taxon>
        <taxon>Stramenopiles</taxon>
        <taxon>Ochrophyta</taxon>
        <taxon>Bacillariophyta</taxon>
        <taxon>Coscinodiscophyceae</taxon>
        <taxon>Thalassiosirophycidae</taxon>
        <taxon>Thalassiosirales</taxon>
        <taxon>Thalassiosiraceae</taxon>
        <taxon>Thalassiosira</taxon>
    </lineage>
</organism>
<sequence>MDGRHATNGHATNGHATDGHATDGHAAEGHVTNGHTTDGHAAEGHAKDGHATDGHAAAVQTPTVHAPRRDRRGDAPEPGRGPVLFDRPRTVVAVSMEKVEVRFESDHAAVTSTRASDGARRRSGTVRRVRPACRRRRRADDCADAGSWILVAHSEAGSKFVVLPGCVTDSSSSSPASLSFCLRTVLDLSDGCAAKEVSFYGDSGLNLLYPADGISDPVKGNGRLGAVAVPVRRPITRAAASEHPVVRTGDGYRSPAFATDGEGAPSLYPRPPGEGAAPRPNRAR</sequence>
<accession>K0S6X3</accession>
<keyword evidence="3" id="KW-1185">Reference proteome</keyword>
<feature type="region of interest" description="Disordered" evidence="1">
    <location>
        <begin position="240"/>
        <end position="284"/>
    </location>
</feature>
<feature type="compositionally biased region" description="Basic and acidic residues" evidence="1">
    <location>
        <begin position="37"/>
        <end position="53"/>
    </location>
</feature>
<evidence type="ECO:0000313" key="2">
    <source>
        <dbReference type="EMBL" id="EJK54597.1"/>
    </source>
</evidence>
<dbReference type="AlphaFoldDB" id="K0S6X3"/>
<dbReference type="OrthoDB" id="72325at2759"/>
<feature type="compositionally biased region" description="Low complexity" evidence="1">
    <location>
        <begin position="273"/>
        <end position="284"/>
    </location>
</feature>
<evidence type="ECO:0000313" key="3">
    <source>
        <dbReference type="Proteomes" id="UP000266841"/>
    </source>
</evidence>
<evidence type="ECO:0000256" key="1">
    <source>
        <dbReference type="SAM" id="MobiDB-lite"/>
    </source>
</evidence>
<dbReference type="Proteomes" id="UP000266841">
    <property type="component" value="Unassembled WGS sequence"/>
</dbReference>
<proteinExistence type="predicted"/>
<gene>
    <name evidence="2" type="ORF">THAOC_25758</name>
</gene>
<feature type="region of interest" description="Disordered" evidence="1">
    <location>
        <begin position="1"/>
        <end position="86"/>
    </location>
</feature>
<protein>
    <submittedName>
        <fullName evidence="2">Uncharacterized protein</fullName>
    </submittedName>
</protein>
<name>K0S6X3_THAOC</name>